<proteinExistence type="inferred from homology"/>
<dbReference type="OMA" id="HDYVNLC"/>
<evidence type="ECO:0000256" key="1">
    <source>
        <dbReference type="ARBA" id="ARBA00007017"/>
    </source>
</evidence>
<dbReference type="STRING" id="544711.F0UND9"/>
<dbReference type="AlphaFoldDB" id="F0UND9"/>
<comment type="similarity">
    <text evidence="1">Belongs to the DCC1 family.</text>
</comment>
<reference evidence="4" key="1">
    <citation type="submission" date="2008-07" db="EMBL/GenBank/DDBJ databases">
        <title>Annotation of Ajellomyces capsulatus strain H88.</title>
        <authorList>
            <person name="Champion M."/>
            <person name="Cuomo C."/>
            <person name="Ma L.-J."/>
            <person name="Henn M.R."/>
            <person name="Sil A."/>
            <person name="Goldman B."/>
            <person name="Young S.K."/>
            <person name="Kodira C.D."/>
            <person name="Zeng Q."/>
            <person name="Koehrsen M."/>
            <person name="Alvarado L."/>
            <person name="Berlin A."/>
            <person name="Borenstein D."/>
            <person name="Chen Z."/>
            <person name="Engels R."/>
            <person name="Freedman E."/>
            <person name="Gellesch M."/>
            <person name="Goldberg J."/>
            <person name="Griggs A."/>
            <person name="Gujja S."/>
            <person name="Heiman D."/>
            <person name="Hepburn T."/>
            <person name="Howarth C."/>
            <person name="Jen D."/>
            <person name="Larson L."/>
            <person name="Lewis B."/>
            <person name="Mehta T."/>
            <person name="Park D."/>
            <person name="Pearson M."/>
            <person name="Roberts A."/>
            <person name="Saif S."/>
            <person name="Shea T."/>
            <person name="Shenoy N."/>
            <person name="Sisk P."/>
            <person name="Stolte C."/>
            <person name="Sykes S."/>
            <person name="Walk T."/>
            <person name="White J."/>
            <person name="Yandava C."/>
            <person name="Klein B."/>
            <person name="McEwen J.G."/>
            <person name="Puccia R."/>
            <person name="Goldman G.H."/>
            <person name="Felipe M.S."/>
            <person name="Nino-Vega G."/>
            <person name="San-Blas G."/>
            <person name="Taylor J."/>
            <person name="Mendoza L."/>
            <person name="Galagan J."/>
            <person name="Nusbaum C."/>
            <person name="Birren B."/>
        </authorList>
    </citation>
    <scope>NUCLEOTIDE SEQUENCE [LARGE SCALE GENOMIC DNA]</scope>
    <source>
        <strain evidence="4">H88</strain>
    </source>
</reference>
<dbReference type="OrthoDB" id="5199543at2759"/>
<dbReference type="InterPro" id="IPR019128">
    <property type="entry name" value="Dcc1"/>
</dbReference>
<accession>F0UND9</accession>
<evidence type="ECO:0000256" key="2">
    <source>
        <dbReference type="ARBA" id="ARBA00022705"/>
    </source>
</evidence>
<dbReference type="GO" id="GO:0000775">
    <property type="term" value="C:chromosome, centromeric region"/>
    <property type="evidence" value="ECO:0007669"/>
    <property type="project" value="TreeGrafter"/>
</dbReference>
<dbReference type="Proteomes" id="UP000008142">
    <property type="component" value="Unassembled WGS sequence"/>
</dbReference>
<dbReference type="PANTHER" id="PTHR13395">
    <property type="entry name" value="SISTER CHROMATID COHESION PROTEIN DCC1-RELATED"/>
    <property type="match status" value="1"/>
</dbReference>
<dbReference type="GO" id="GO:0000785">
    <property type="term" value="C:chromatin"/>
    <property type="evidence" value="ECO:0007669"/>
    <property type="project" value="TreeGrafter"/>
</dbReference>
<dbReference type="EMBL" id="DS990640">
    <property type="protein sequence ID" value="EGC47597.1"/>
    <property type="molecule type" value="Genomic_DNA"/>
</dbReference>
<sequence length="413" mass="45413">MAKPRERELDFTHSTPQRALKLLELPPELAELISSGNGSTLYLKSGRASTSSAPSTSSDAYVNLCTTTQTYMVRQVHSSNCIYLTQPCRSTTPHQPQQPKPDAPACITTIAKCNATLELVKMDSSNAYSAFPYLQRALSVYSGTHAEEDGDVDMLGGSIGDAGLSTASTNTTAGDSVAATVRREREREWEQRRVMRKVFADVPLSLAECERGWVEMCGFVHFERDFGGGGGAASAAGFRLACWRPSAVVRVQAWKRILDGAVLQGIDVGKQFLTQDLWRGFRDGDEGDGKESGDAGFPRSLFDALVRRLMGDPASVGLGKVCEEIKWASFDRDTTVSWVGESYLEANAPDPTMAMDRAQFMESWKDLLPESWRCRATWDNLKNDCHQYPDPASVCYKPRAELKATRSGLKKHG</sequence>
<evidence type="ECO:0000313" key="4">
    <source>
        <dbReference type="Proteomes" id="UP000008142"/>
    </source>
</evidence>
<evidence type="ECO:0000313" key="3">
    <source>
        <dbReference type="EMBL" id="EGC47597.1"/>
    </source>
</evidence>
<dbReference type="GO" id="GO:0031390">
    <property type="term" value="C:Ctf18 RFC-like complex"/>
    <property type="evidence" value="ECO:0007669"/>
    <property type="project" value="InterPro"/>
</dbReference>
<name>F0UND9_AJEC8</name>
<keyword evidence="2" id="KW-0235">DNA replication</keyword>
<protein>
    <submittedName>
        <fullName evidence="3">Sister chromatid cohesion protein Dcc1</fullName>
    </submittedName>
</protein>
<dbReference type="PANTHER" id="PTHR13395:SF6">
    <property type="entry name" value="SISTER CHROMATID COHESION PROTEIN DCC1"/>
    <property type="match status" value="1"/>
</dbReference>
<gene>
    <name evidence="3" type="ORF">HCEG_06812</name>
</gene>
<dbReference type="GO" id="GO:0034088">
    <property type="term" value="P:maintenance of mitotic sister chromatid cohesion"/>
    <property type="evidence" value="ECO:0007669"/>
    <property type="project" value="TreeGrafter"/>
</dbReference>
<dbReference type="HOGENOM" id="CLU_054802_0_0_1"/>
<dbReference type="GO" id="GO:0006260">
    <property type="term" value="P:DNA replication"/>
    <property type="evidence" value="ECO:0007669"/>
    <property type="project" value="UniProtKB-KW"/>
</dbReference>
<organism evidence="4">
    <name type="scientific">Ajellomyces capsulatus (strain H88)</name>
    <name type="common">Darling's disease fungus</name>
    <name type="synonym">Histoplasma capsulatum</name>
    <dbReference type="NCBI Taxonomy" id="544711"/>
    <lineage>
        <taxon>Eukaryota</taxon>
        <taxon>Fungi</taxon>
        <taxon>Dikarya</taxon>
        <taxon>Ascomycota</taxon>
        <taxon>Pezizomycotina</taxon>
        <taxon>Eurotiomycetes</taxon>
        <taxon>Eurotiomycetidae</taxon>
        <taxon>Onygenales</taxon>
        <taxon>Ajellomycetaceae</taxon>
        <taxon>Histoplasma</taxon>
    </lineage>
</organism>
<dbReference type="Pfam" id="PF09724">
    <property type="entry name" value="Dcc1"/>
    <property type="match status" value="1"/>
</dbReference>